<name>G9WQ59_9FIRM</name>
<feature type="signal peptide" evidence="5">
    <location>
        <begin position="1"/>
        <end position="22"/>
    </location>
</feature>
<dbReference type="InterPro" id="IPR006059">
    <property type="entry name" value="SBP"/>
</dbReference>
<dbReference type="Proteomes" id="UP000018461">
    <property type="component" value="Unassembled WGS sequence"/>
</dbReference>
<evidence type="ECO:0000256" key="1">
    <source>
        <dbReference type="ARBA" id="ARBA00008520"/>
    </source>
</evidence>
<dbReference type="HOGENOM" id="CLU_031285_9_2_9"/>
<gene>
    <name evidence="6" type="ORF">HMPREF9625_01492</name>
</gene>
<sequence>MKKQVLSAALALTLGASLLACGAKSEGNAGGDTSVKAEEGKSDAATDEKAENKTKGSGETLTVLYMSGVYADAAKSMVDEFEEKTGAKVEVIDMPYTELHQKMLLDFTSGAGTYDVIDVASQWDGEFAPYLTDLQPYMEKDDVKAEDFIDNVIANSGKWQDKYIGIPNASTPQLFAYRTDIFPNGLPDTWEKYREELKKVTKKDEGFYGASISGITGQLGGVFDYVLWSMGGAWADENWKVTIDSEETRKALEHLNDLQESLDPNWLNWGTDQSIQAFLNGDAAVCETWPTLGLVQDADNPEKSKVVGKWALSVIPKEKTGITLLSAWDCAIPEGSKKKDLAWEWIKMYTSLDKQKEFYSNHAILSPRKAFWEEDGIKGTYMDTVREALDTANMWWRVAASTQVDTSFNTLISAYLSGQSDLDTTVKEMKAAVEEALQQAPPEEGTKNYNH</sequence>
<dbReference type="STRING" id="796943.HMPREF9625_01492"/>
<proteinExistence type="inferred from homology"/>
<evidence type="ECO:0000313" key="6">
    <source>
        <dbReference type="EMBL" id="EHL09519.1"/>
    </source>
</evidence>
<evidence type="ECO:0000256" key="4">
    <source>
        <dbReference type="SAM" id="MobiDB-lite"/>
    </source>
</evidence>
<reference evidence="6" key="1">
    <citation type="submission" date="2011-08" db="EMBL/GenBank/DDBJ databases">
        <authorList>
            <consortium name="The Broad Institute Genome Sequencing Platform"/>
            <person name="Earl A."/>
            <person name="Ward D."/>
            <person name="Feldgarden M."/>
            <person name="Gevers D."/>
            <person name="Sizova M."/>
            <person name="Hazen A."/>
            <person name="Epstein S."/>
            <person name="Young S.K."/>
            <person name="Zeng Q."/>
            <person name="Gargeya S."/>
            <person name="Fitzgerald M."/>
            <person name="Haas B."/>
            <person name="Abouelleil A."/>
            <person name="Alvarado L."/>
            <person name="Arachchi H.M."/>
            <person name="Berlin A."/>
            <person name="Brown A."/>
            <person name="Chapman S.B."/>
            <person name="Chen Z."/>
            <person name="Dunbar C."/>
            <person name="Freedman E."/>
            <person name="Gearin G."/>
            <person name="Gellesch M."/>
            <person name="Goldberg J."/>
            <person name="Griggs A."/>
            <person name="Gujja S."/>
            <person name="Heiman D."/>
            <person name="Howarth C."/>
            <person name="Larson L."/>
            <person name="Lui A."/>
            <person name="MacDonald P.J.P."/>
            <person name="Montmayeur A."/>
            <person name="Murphy C."/>
            <person name="Neiman D."/>
            <person name="Pearson M."/>
            <person name="Priest M."/>
            <person name="Roberts A."/>
            <person name="Saif S."/>
            <person name="Shea T."/>
            <person name="Shenoy N."/>
            <person name="Sisk P."/>
            <person name="Stolte C."/>
            <person name="Sykes S."/>
            <person name="Wortman J."/>
            <person name="Nusbaum C."/>
            <person name="Birren B."/>
        </authorList>
    </citation>
    <scope>NUCLEOTIDE SEQUENCE [LARGE SCALE GENOMIC DNA]</scope>
    <source>
        <strain evidence="6">ACB1</strain>
    </source>
</reference>
<protein>
    <submittedName>
        <fullName evidence="6">Uncharacterized protein</fullName>
    </submittedName>
</protein>
<dbReference type="EMBL" id="AFZC02000002">
    <property type="protein sequence ID" value="EHL09519.1"/>
    <property type="molecule type" value="Genomic_DNA"/>
</dbReference>
<dbReference type="PROSITE" id="PS51257">
    <property type="entry name" value="PROKAR_LIPOPROTEIN"/>
    <property type="match status" value="1"/>
</dbReference>
<dbReference type="AlphaFoldDB" id="G9WQ59"/>
<feature type="region of interest" description="Disordered" evidence="4">
    <location>
        <begin position="26"/>
        <end position="55"/>
    </location>
</feature>
<feature type="compositionally biased region" description="Basic and acidic residues" evidence="4">
    <location>
        <begin position="35"/>
        <end position="55"/>
    </location>
</feature>
<dbReference type="CDD" id="cd13585">
    <property type="entry name" value="PBP2_TMBP_like"/>
    <property type="match status" value="1"/>
</dbReference>
<dbReference type="Gene3D" id="3.40.190.10">
    <property type="entry name" value="Periplasmic binding protein-like II"/>
    <property type="match status" value="2"/>
</dbReference>
<evidence type="ECO:0000256" key="2">
    <source>
        <dbReference type="ARBA" id="ARBA00022448"/>
    </source>
</evidence>
<dbReference type="RefSeq" id="WP_009535338.1">
    <property type="nucleotide sequence ID" value="NZ_KE148312.1"/>
</dbReference>
<keyword evidence="7" id="KW-1185">Reference proteome</keyword>
<organism evidence="6 7">
    <name type="scientific">Oribacterium parvum ACB1</name>
    <dbReference type="NCBI Taxonomy" id="796943"/>
    <lineage>
        <taxon>Bacteria</taxon>
        <taxon>Bacillati</taxon>
        <taxon>Bacillota</taxon>
        <taxon>Clostridia</taxon>
        <taxon>Lachnospirales</taxon>
        <taxon>Lachnospiraceae</taxon>
        <taxon>Oribacterium</taxon>
    </lineage>
</organism>
<dbReference type="InterPro" id="IPR050490">
    <property type="entry name" value="Bact_solute-bd_prot1"/>
</dbReference>
<dbReference type="PANTHER" id="PTHR43649">
    <property type="entry name" value="ARABINOSE-BINDING PROTEIN-RELATED"/>
    <property type="match status" value="1"/>
</dbReference>
<dbReference type="PATRIC" id="fig|796943.3.peg.1955"/>
<keyword evidence="2" id="KW-0813">Transport</keyword>
<dbReference type="SUPFAM" id="SSF53850">
    <property type="entry name" value="Periplasmic binding protein-like II"/>
    <property type="match status" value="1"/>
</dbReference>
<dbReference type="PANTHER" id="PTHR43649:SF34">
    <property type="entry name" value="ABC TRANSPORTER PERIPLASMIC-BINDING PROTEIN YCJN-RELATED"/>
    <property type="match status" value="1"/>
</dbReference>
<comment type="caution">
    <text evidence="6">The sequence shown here is derived from an EMBL/GenBank/DDBJ whole genome shotgun (WGS) entry which is preliminary data.</text>
</comment>
<dbReference type="Pfam" id="PF01547">
    <property type="entry name" value="SBP_bac_1"/>
    <property type="match status" value="1"/>
</dbReference>
<feature type="chain" id="PRO_5039425960" evidence="5">
    <location>
        <begin position="23"/>
        <end position="451"/>
    </location>
</feature>
<evidence type="ECO:0000256" key="3">
    <source>
        <dbReference type="ARBA" id="ARBA00022729"/>
    </source>
</evidence>
<comment type="similarity">
    <text evidence="1">Belongs to the bacterial solute-binding protein 1 family.</text>
</comment>
<reference evidence="6" key="2">
    <citation type="submission" date="2013-03" db="EMBL/GenBank/DDBJ databases">
        <title>The Genome Sequence of Oribacterium sp. ACB1.</title>
        <authorList>
            <consortium name="The Broad Institute Genomics Platform"/>
            <consortium name="The Broad Institute Genome Sequencing Center for Infectious Disease"/>
            <person name="Earl A."/>
            <person name="Ward D."/>
            <person name="Feldgarden M."/>
            <person name="Gevers D."/>
            <person name="Sizova M."/>
            <person name="Hazen A."/>
            <person name="Epstein S."/>
            <person name="Walker B."/>
            <person name="Young S."/>
            <person name="Zeng Q."/>
            <person name="Gargeya S."/>
            <person name="Fitzgerald M."/>
            <person name="Haas B."/>
            <person name="Abouelleil A."/>
            <person name="Allen A.W."/>
            <person name="Alvarado L."/>
            <person name="Arachchi H.M."/>
            <person name="Berlin A.M."/>
            <person name="Chapman S.B."/>
            <person name="Gainer-Dewar J."/>
            <person name="Goldberg J."/>
            <person name="Griggs A."/>
            <person name="Gujja S."/>
            <person name="Hansen M."/>
            <person name="Howarth C."/>
            <person name="Imamovic A."/>
            <person name="Ireland A."/>
            <person name="Larimer J."/>
            <person name="McCowan C."/>
            <person name="Murphy C."/>
            <person name="Pearson M."/>
            <person name="Poon T.W."/>
            <person name="Priest M."/>
            <person name="Roberts A."/>
            <person name="Saif S."/>
            <person name="Shea T."/>
            <person name="Sisk P."/>
            <person name="Sykes S."/>
            <person name="Wortman J."/>
            <person name="Nusbaum C."/>
            <person name="Birren B."/>
        </authorList>
    </citation>
    <scope>NUCLEOTIDE SEQUENCE [LARGE SCALE GENOMIC DNA]</scope>
    <source>
        <strain evidence="6">ACB1</strain>
    </source>
</reference>
<keyword evidence="3 5" id="KW-0732">Signal</keyword>
<evidence type="ECO:0000256" key="5">
    <source>
        <dbReference type="SAM" id="SignalP"/>
    </source>
</evidence>
<accession>G9WQ59</accession>
<evidence type="ECO:0000313" key="7">
    <source>
        <dbReference type="Proteomes" id="UP000018461"/>
    </source>
</evidence>